<evidence type="ECO:0000313" key="2">
    <source>
        <dbReference type="Proteomes" id="UP000524450"/>
    </source>
</evidence>
<dbReference type="Proteomes" id="UP000524450">
    <property type="component" value="Unassembled WGS sequence"/>
</dbReference>
<accession>A0A840FFW1</accession>
<sequence>MVSVSVTPVGAVPLKLGLSLKLKRWPTSSWPPSWLFASAST</sequence>
<name>A0A840FFW1_9BURK</name>
<dbReference type="AlphaFoldDB" id="A0A840FFW1"/>
<organism evidence="1 2">
    <name type="scientific">Variovorax guangxiensis</name>
    <dbReference type="NCBI Taxonomy" id="1775474"/>
    <lineage>
        <taxon>Bacteria</taxon>
        <taxon>Pseudomonadati</taxon>
        <taxon>Pseudomonadota</taxon>
        <taxon>Betaproteobacteria</taxon>
        <taxon>Burkholderiales</taxon>
        <taxon>Comamonadaceae</taxon>
        <taxon>Variovorax</taxon>
    </lineage>
</organism>
<protein>
    <submittedName>
        <fullName evidence="1">Uncharacterized protein</fullName>
    </submittedName>
</protein>
<evidence type="ECO:0000313" key="1">
    <source>
        <dbReference type="EMBL" id="MBB4220433.1"/>
    </source>
</evidence>
<dbReference type="RefSeq" id="WP_260319199.1">
    <property type="nucleotide sequence ID" value="NZ_JACIFZ010000001.1"/>
</dbReference>
<comment type="caution">
    <text evidence="1">The sequence shown here is derived from an EMBL/GenBank/DDBJ whole genome shotgun (WGS) entry which is preliminary data.</text>
</comment>
<reference evidence="1 2" key="1">
    <citation type="submission" date="2020-08" db="EMBL/GenBank/DDBJ databases">
        <title>Genomic Encyclopedia of Type Strains, Phase IV (KMG-V): Genome sequencing to study the core and pangenomes of soil and plant-associated prokaryotes.</title>
        <authorList>
            <person name="Whitman W."/>
        </authorList>
    </citation>
    <scope>NUCLEOTIDE SEQUENCE [LARGE SCALE GENOMIC DNA]</scope>
    <source>
        <strain evidence="1 2">34/80</strain>
    </source>
</reference>
<proteinExistence type="predicted"/>
<dbReference type="EMBL" id="JACIFZ010000001">
    <property type="protein sequence ID" value="MBB4220433.1"/>
    <property type="molecule type" value="Genomic_DNA"/>
</dbReference>
<gene>
    <name evidence="1" type="ORF">GGD71_001180</name>
</gene>